<comment type="pathway">
    <text evidence="1">Amino-acid degradation; L-proline degradation into L-glutamate; L-glutamate from L-proline: step 2/2.</text>
</comment>
<protein>
    <recommendedName>
        <fullName evidence="2">L-glutamate gamma-semialdehyde dehydrogenase</fullName>
        <ecNumber evidence="2">1.2.1.88</ecNumber>
    </recommendedName>
</protein>
<dbReference type="GO" id="GO:0004657">
    <property type="term" value="F:proline dehydrogenase activity"/>
    <property type="evidence" value="ECO:0007669"/>
    <property type="project" value="InterPro"/>
</dbReference>
<dbReference type="STRING" id="56689.GCA_001291445_01820"/>
<evidence type="ECO:0000256" key="2">
    <source>
        <dbReference type="ARBA" id="ARBA00012884"/>
    </source>
</evidence>
<feature type="active site" evidence="6">
    <location>
        <position position="714"/>
    </location>
</feature>
<evidence type="ECO:0000256" key="3">
    <source>
        <dbReference type="ARBA" id="ARBA00023002"/>
    </source>
</evidence>
<dbReference type="Gene3D" id="3.40.605.10">
    <property type="entry name" value="Aldehyde Dehydrogenase, Chain A, domain 1"/>
    <property type="match status" value="1"/>
</dbReference>
<dbReference type="EC" id="1.2.1.88" evidence="2"/>
<dbReference type="Gene3D" id="3.20.20.220">
    <property type="match status" value="1"/>
</dbReference>
<evidence type="ECO:0000256" key="6">
    <source>
        <dbReference type="PIRSR" id="PIRSR000197-1"/>
    </source>
</evidence>
<dbReference type="SUPFAM" id="SSF51730">
    <property type="entry name" value="FAD-linked oxidoreductase"/>
    <property type="match status" value="1"/>
</dbReference>
<comment type="caution">
    <text evidence="9">The sequence shown here is derived from an EMBL/GenBank/DDBJ whole genome shotgun (WGS) entry which is preliminary data.</text>
</comment>
<evidence type="ECO:0000256" key="1">
    <source>
        <dbReference type="ARBA" id="ARBA00004786"/>
    </source>
</evidence>
<evidence type="ECO:0000313" key="10">
    <source>
        <dbReference type="Proteomes" id="UP000093898"/>
    </source>
</evidence>
<dbReference type="InterPro" id="IPR016162">
    <property type="entry name" value="Ald_DH_N"/>
</dbReference>
<dbReference type="InterPro" id="IPR016163">
    <property type="entry name" value="Ald_DH_C"/>
</dbReference>
<dbReference type="GO" id="GO:0009898">
    <property type="term" value="C:cytoplasmic side of plasma membrane"/>
    <property type="evidence" value="ECO:0007669"/>
    <property type="project" value="TreeGrafter"/>
</dbReference>
<dbReference type="Pfam" id="PF00171">
    <property type="entry name" value="Aldedh"/>
    <property type="match status" value="1"/>
</dbReference>
<dbReference type="SUPFAM" id="SSF53720">
    <property type="entry name" value="ALDH-like"/>
    <property type="match status" value="1"/>
</dbReference>
<dbReference type="InterPro" id="IPR016160">
    <property type="entry name" value="Ald_DH_CS_CYS"/>
</dbReference>
<comment type="catalytic activity">
    <reaction evidence="5">
        <text>L-glutamate 5-semialdehyde + NAD(+) + H2O = L-glutamate + NADH + 2 H(+)</text>
        <dbReference type="Rhea" id="RHEA:30235"/>
        <dbReference type="ChEBI" id="CHEBI:15377"/>
        <dbReference type="ChEBI" id="CHEBI:15378"/>
        <dbReference type="ChEBI" id="CHEBI:29985"/>
        <dbReference type="ChEBI" id="CHEBI:57540"/>
        <dbReference type="ChEBI" id="CHEBI:57945"/>
        <dbReference type="ChEBI" id="CHEBI:58066"/>
        <dbReference type="EC" id="1.2.1.88"/>
    </reaction>
</comment>
<dbReference type="InterPro" id="IPR050485">
    <property type="entry name" value="Proline_metab_enzyme"/>
</dbReference>
<dbReference type="PANTHER" id="PTHR42862:SF1">
    <property type="entry name" value="DELTA-1-PYRROLINE-5-CARBOXYLATE DEHYDROGENASE 2, ISOFORM A-RELATED"/>
    <property type="match status" value="1"/>
</dbReference>
<gene>
    <name evidence="9" type="ORF">A5630_01330</name>
</gene>
<keyword evidence="4" id="KW-0520">NAD</keyword>
<evidence type="ECO:0000256" key="4">
    <source>
        <dbReference type="ARBA" id="ARBA00023027"/>
    </source>
</evidence>
<feature type="domain" description="Aldehyde dehydrogenase" evidence="7">
    <location>
        <begin position="509"/>
        <end position="930"/>
    </location>
</feature>
<dbReference type="OrthoDB" id="9812625at2"/>
<keyword evidence="3" id="KW-0560">Oxidoreductase</keyword>
<dbReference type="GO" id="GO:0003842">
    <property type="term" value="F:L-glutamate gamma-semialdehyde dehydrogenase activity"/>
    <property type="evidence" value="ECO:0007669"/>
    <property type="project" value="UniProtKB-EC"/>
</dbReference>
<sequence length="1151" mass="123510">MTQLGSDEDLLTDVVSQDRTWLDDAARLPVATAGRRLADVLRDPHGLDFTVGFVDRVIRPEDHRVAAANLRALARNAPAFLPLHERLLIKLGALVSVIAPGLVIPVARKALRQMVGHLLVDATDARLGRSIARIRNRGVGLNINLLGEAVLGQAEAARRLQGTERLLARPDVDYVSIKVSATVPPHSPWAFDEAVDHIAQNLLPLFTQAATAPTKKFINLDMEEYRDLELTIAVFTKLLDRADLLDLEAGIVLQAYLPDALSAMMRLQDWARARRERGGAGIKVRLVKGANLPMEHVEASLHGWPAATLPTKRDTDTNYKRVLDYALRPEHTANVRIGVAGHNLFDIAYAWTLAGRRGVRDRVEFEMLLGMAEAQAEAVRRTVGGLLLYVPVVHPKDFDVAIAYLVRRLEEGASQDNFMSAVFELHDDQSLFQREKDRFVASLADLVGQTVIPVPNRRQDRRTDDPREAQCAAGGFANVADTDPALPGNRLWGRAITERIAASSTGVELVAEHTVSSSDALDGIITDAVTAGATWAALTGTQRAAVLRRAAATLQGARAELLEVMASECGKTLDQGDPEVSEAIDFANYYAAQAEQLDSVDGAGAVPVGLTVVTPPWNFPVAIPAGSVLAALAAGSPVVIKPATQARRCGSVMVQALWDAGVPRDVLRLVHLDEGELGTQLVSDPRVARLILTGAFETAELFRSFRPDLPLLAETSGKNSIIVTPHADLDLAVKDLVYSAFGHAGQKCSAASLGILVGSVARSARFRDQLVDAVTSLKVGYPSDPTAQVGPIIEPAHGKLLRALTQLAPGEQWLVEPRRLDDTGRLWSPGVKTGVRRGSEFHLTEYFGPVLGLIAATDLDEAIAIQNQVDYGLTAGLYSLDRDEIERWLDRVEAGNAYVNRSTVGAIVRRQPFGGWKKSAVGAGAKAGGPNYLIGLSDWRSAPASRTAPLAPPVRAILDAARTFALDSGELDFLERSFGSDAHAWATEFGVARDVSGLMAEKNVFRYLPVPVTVRAEDADPAALLRVVGAGILAGSRVTVSTPAPLAAAIAGTLATAGVVYRVEDSVSWRKTLRDNAPGRVRLLGGSREQFAHDSAGDVGIALYAGPVVEAGRVELLTFLHEQAIAVTAHRFGSPTPLSENLFGDAVPQSA</sequence>
<reference evidence="10" key="1">
    <citation type="submission" date="2016-06" db="EMBL/GenBank/DDBJ databases">
        <authorList>
            <person name="Sutton G."/>
            <person name="Brinkac L."/>
            <person name="Sanka R."/>
            <person name="Adams M."/>
            <person name="Lau E."/>
            <person name="Garcia-Basteiro A."/>
            <person name="Lopez-Varela E."/>
            <person name="Palencia S."/>
        </authorList>
    </citation>
    <scope>NUCLEOTIDE SEQUENCE [LARGE SCALE GENOMIC DNA]</scope>
    <source>
        <strain evidence="10">1127319.6</strain>
    </source>
</reference>
<proteinExistence type="predicted"/>
<dbReference type="InterPro" id="IPR016161">
    <property type="entry name" value="Ald_DH/histidinol_DH"/>
</dbReference>
<evidence type="ECO:0000313" key="9">
    <source>
        <dbReference type="EMBL" id="OBJ42925.1"/>
    </source>
</evidence>
<dbReference type="InterPro" id="IPR002872">
    <property type="entry name" value="Proline_DH_dom"/>
</dbReference>
<name>A0A1A3H4F6_MYCMU</name>
<dbReference type="AlphaFoldDB" id="A0A1A3H4F6"/>
<feature type="domain" description="Proline dehydrogenase" evidence="8">
    <location>
        <begin position="129"/>
        <end position="420"/>
    </location>
</feature>
<dbReference type="InterPro" id="IPR025703">
    <property type="entry name" value="Bifunct_PutA"/>
</dbReference>
<dbReference type="PROSITE" id="PS00070">
    <property type="entry name" value="ALDEHYDE_DEHYDR_CYS"/>
    <property type="match status" value="1"/>
</dbReference>
<dbReference type="PIRSF" id="PIRSF000197">
    <property type="entry name" value="Bifunct_PutA"/>
    <property type="match status" value="1"/>
</dbReference>
<evidence type="ECO:0000259" key="7">
    <source>
        <dbReference type="Pfam" id="PF00171"/>
    </source>
</evidence>
<dbReference type="PANTHER" id="PTHR42862">
    <property type="entry name" value="DELTA-1-PYRROLINE-5-CARBOXYLATE DEHYDROGENASE 1, ISOFORM A-RELATED"/>
    <property type="match status" value="1"/>
</dbReference>
<dbReference type="Pfam" id="PF01619">
    <property type="entry name" value="Pro_dh"/>
    <property type="match status" value="1"/>
</dbReference>
<feature type="active site" evidence="6">
    <location>
        <position position="748"/>
    </location>
</feature>
<dbReference type="EMBL" id="LZLC01000090">
    <property type="protein sequence ID" value="OBJ42925.1"/>
    <property type="molecule type" value="Genomic_DNA"/>
</dbReference>
<dbReference type="Gene3D" id="3.40.309.10">
    <property type="entry name" value="Aldehyde Dehydrogenase, Chain A, domain 2"/>
    <property type="match status" value="1"/>
</dbReference>
<dbReference type="InterPro" id="IPR015590">
    <property type="entry name" value="Aldehyde_DH_dom"/>
</dbReference>
<dbReference type="InterPro" id="IPR029041">
    <property type="entry name" value="FAD-linked_oxidoreductase-like"/>
</dbReference>
<dbReference type="Proteomes" id="UP000093898">
    <property type="component" value="Unassembled WGS sequence"/>
</dbReference>
<dbReference type="RefSeq" id="WP_064980345.1">
    <property type="nucleotide sequence ID" value="NZ_LZLC01000090.1"/>
</dbReference>
<evidence type="ECO:0000256" key="5">
    <source>
        <dbReference type="ARBA" id="ARBA00048142"/>
    </source>
</evidence>
<dbReference type="GO" id="GO:0010133">
    <property type="term" value="P:L-proline catabolic process to L-glutamate"/>
    <property type="evidence" value="ECO:0007669"/>
    <property type="project" value="InterPro"/>
</dbReference>
<accession>A0A1A3H4F6</accession>
<evidence type="ECO:0000259" key="8">
    <source>
        <dbReference type="Pfam" id="PF01619"/>
    </source>
</evidence>
<organism evidence="9 10">
    <name type="scientific">Mycolicibacterium mucogenicum</name>
    <name type="common">Mycobacterium mucogenicum</name>
    <dbReference type="NCBI Taxonomy" id="56689"/>
    <lineage>
        <taxon>Bacteria</taxon>
        <taxon>Bacillati</taxon>
        <taxon>Actinomycetota</taxon>
        <taxon>Actinomycetes</taxon>
        <taxon>Mycobacteriales</taxon>
        <taxon>Mycobacteriaceae</taxon>
        <taxon>Mycolicibacterium</taxon>
    </lineage>
</organism>
<dbReference type="GO" id="GO:0003700">
    <property type="term" value="F:DNA-binding transcription factor activity"/>
    <property type="evidence" value="ECO:0007669"/>
    <property type="project" value="InterPro"/>
</dbReference>